<gene>
    <name evidence="1" type="ORF">AWU65_03805</name>
</gene>
<evidence type="ECO:0000313" key="2">
    <source>
        <dbReference type="Proteomes" id="UP000076796"/>
    </source>
</evidence>
<proteinExistence type="predicted"/>
<comment type="caution">
    <text evidence="1">The sequence shown here is derived from an EMBL/GenBank/DDBJ whole genome shotgun (WGS) entry which is preliminary data.</text>
</comment>
<accession>A0A163GRS1</accession>
<protein>
    <recommendedName>
        <fullName evidence="3">DUF4365 domain-containing protein</fullName>
    </recommendedName>
</protein>
<organism evidence="1 2">
    <name type="scientific">Paenibacillus glucanolyticus</name>
    <dbReference type="NCBI Taxonomy" id="59843"/>
    <lineage>
        <taxon>Bacteria</taxon>
        <taxon>Bacillati</taxon>
        <taxon>Bacillota</taxon>
        <taxon>Bacilli</taxon>
        <taxon>Bacillales</taxon>
        <taxon>Paenibacillaceae</taxon>
        <taxon>Paenibacillus</taxon>
    </lineage>
</organism>
<dbReference type="EMBL" id="LWMH01000001">
    <property type="protein sequence ID" value="KZS45116.1"/>
    <property type="molecule type" value="Genomic_DNA"/>
</dbReference>
<name>A0A163GRS1_9BACL</name>
<keyword evidence="2" id="KW-1185">Reference proteome</keyword>
<dbReference type="AlphaFoldDB" id="A0A163GRS1"/>
<dbReference type="RefSeq" id="WP_063477622.1">
    <property type="nucleotide sequence ID" value="NZ_JBCMWP010000019.1"/>
</dbReference>
<evidence type="ECO:0000313" key="1">
    <source>
        <dbReference type="EMBL" id="KZS45116.1"/>
    </source>
</evidence>
<reference evidence="1" key="1">
    <citation type="journal article" date="2016" name="Genome Announc.">
        <title>Draft genomes of two strains of Paenibacillus glucanolyticus with capability to degrade lignocellulose.</title>
        <authorList>
            <person name="Mathews S.L."/>
            <person name="Pawlak J."/>
            <person name="Grunden A.M."/>
        </authorList>
    </citation>
    <scope>NUCLEOTIDE SEQUENCE [LARGE SCALE GENOMIC DNA]</scope>
    <source>
        <strain evidence="1">SLM1</strain>
    </source>
</reference>
<evidence type="ECO:0008006" key="3">
    <source>
        <dbReference type="Google" id="ProtNLM"/>
    </source>
</evidence>
<dbReference type="OrthoDB" id="2665173at2"/>
<sequence>MTKYKNRSQEIGELGETIYRLYSQRTLKLTPNKLESDYGIDFSCQIGGNPIGSVRPMLPEFLLVNVKSSELQKPYARLEKSDMEFTLKSAQPLVFILVDVNKEDVYHRFFDKELLVEFHQRLITNKKTFRLDPSKMSKDPDHFIEQLSIVKKRSYQNKLGLLKARLGLQKLIGEVKLEIHQTEDGSVAIVEANEAEDLFDKTHKLFPIVRESFLAQDINKLSLPLGAFKNVSEQLNDIADLTSLIAPLHYDMRRLQLKRNGKKIATCIFEIRGFGDEKSYYHPSGMSLTLSRKRKGQDNQYYHFTEVIFTAKDTDNLFEYPELINLLRVIQEGDTIDGIPVETWPELLRIAGIVRYLPEIYDSLSLEPHVQLNELNNMYTVLTYMFIKSLLLDQKDSFIGFILGSEDTSDLKLMQSKIKCPFLISLPEGQYIATIQFDSELFYDEKNPDRILGIKSTRNPVIKSCLPVENTSLVEPALLVTEDIALAYFMNKQPGTIQNPFSFGIEFNNEEDLSK</sequence>
<dbReference type="Proteomes" id="UP000076796">
    <property type="component" value="Unassembled WGS sequence"/>
</dbReference>